<dbReference type="GO" id="GO:0005890">
    <property type="term" value="C:sodium:potassium-exchanging ATPase complex"/>
    <property type="evidence" value="ECO:0007669"/>
    <property type="project" value="InterPro"/>
</dbReference>
<dbReference type="GO" id="GO:1990573">
    <property type="term" value="P:potassium ion import across plasma membrane"/>
    <property type="evidence" value="ECO:0007669"/>
    <property type="project" value="TreeGrafter"/>
</dbReference>
<evidence type="ECO:0000256" key="15">
    <source>
        <dbReference type="ARBA" id="ARBA00023180"/>
    </source>
</evidence>
<evidence type="ECO:0000256" key="13">
    <source>
        <dbReference type="ARBA" id="ARBA00023136"/>
    </source>
</evidence>
<evidence type="ECO:0000256" key="16">
    <source>
        <dbReference type="ARBA" id="ARBA00023201"/>
    </source>
</evidence>
<keyword evidence="19" id="KW-1185">Reference proteome</keyword>
<dbReference type="Pfam" id="PF00287">
    <property type="entry name" value="Na_K-ATPase"/>
    <property type="match status" value="1"/>
</dbReference>
<keyword evidence="11" id="KW-0915">Sodium</keyword>
<dbReference type="GO" id="GO:0030007">
    <property type="term" value="P:intracellular potassium ion homeostasis"/>
    <property type="evidence" value="ECO:0007669"/>
    <property type="project" value="TreeGrafter"/>
</dbReference>
<keyword evidence="4" id="KW-1003">Cell membrane</keyword>
<keyword evidence="5" id="KW-0633">Potassium transport</keyword>
<evidence type="ECO:0000256" key="10">
    <source>
        <dbReference type="ARBA" id="ARBA00022989"/>
    </source>
</evidence>
<keyword evidence="6" id="KW-0740">Sodium/potassium transport</keyword>
<name>A0A1S4EHU8_DIACI</name>
<dbReference type="PANTHER" id="PTHR11523:SF46">
    <property type="entry name" value="SODIUM_POTASSIUM-TRANSPORTING ATPASE SUBUNIT BETA-2"/>
    <property type="match status" value="1"/>
</dbReference>
<evidence type="ECO:0000256" key="4">
    <source>
        <dbReference type="ARBA" id="ARBA00022475"/>
    </source>
</evidence>
<evidence type="ECO:0000256" key="17">
    <source>
        <dbReference type="ARBA" id="ARBA00025540"/>
    </source>
</evidence>
<accession>A0A1S4EHU8</accession>
<comment type="subcellular location">
    <subcellularLocation>
        <location evidence="1">Cell membrane</location>
        <topology evidence="1">Single-pass type II membrane protein</topology>
    </subcellularLocation>
</comment>
<comment type="similarity">
    <text evidence="2">Belongs to the X(+)/potassium ATPases subunit beta family.</text>
</comment>
<organism evidence="20">
    <name type="scientific">Diaphorina citri</name>
    <name type="common">Asian citrus psyllid</name>
    <dbReference type="NCBI Taxonomy" id="121845"/>
    <lineage>
        <taxon>Eukaryota</taxon>
        <taxon>Metazoa</taxon>
        <taxon>Ecdysozoa</taxon>
        <taxon>Arthropoda</taxon>
        <taxon>Hexapoda</taxon>
        <taxon>Insecta</taxon>
        <taxon>Pterygota</taxon>
        <taxon>Neoptera</taxon>
        <taxon>Paraneoptera</taxon>
        <taxon>Hemiptera</taxon>
        <taxon>Sternorrhyncha</taxon>
        <taxon>Psylloidea</taxon>
        <taxon>Psyllidae</taxon>
        <taxon>Diaphorininae</taxon>
        <taxon>Diaphorina</taxon>
    </lineage>
</organism>
<evidence type="ECO:0000256" key="11">
    <source>
        <dbReference type="ARBA" id="ARBA00023053"/>
    </source>
</evidence>
<evidence type="ECO:0000313" key="19">
    <source>
        <dbReference type="Proteomes" id="UP000079169"/>
    </source>
</evidence>
<keyword evidence="3" id="KW-0813">Transport</keyword>
<evidence type="ECO:0000256" key="3">
    <source>
        <dbReference type="ARBA" id="ARBA00022448"/>
    </source>
</evidence>
<dbReference type="GO" id="GO:0006883">
    <property type="term" value="P:intracellular sodium ion homeostasis"/>
    <property type="evidence" value="ECO:0007669"/>
    <property type="project" value="TreeGrafter"/>
</dbReference>
<evidence type="ECO:0000313" key="20">
    <source>
        <dbReference type="RefSeq" id="XP_017301709.1"/>
    </source>
</evidence>
<comment type="function">
    <text evidence="17">This is the non-catalytic component of the active enzyme, which catalyzes the hydrolysis of ATP coupled with the exchange of Na(+) and K(+) ions across the plasma membrane. The beta subunit regulates, through assembly of alpha/beta heterodimers, the number of sodium pumps transported to the plasma membrane.</text>
</comment>
<evidence type="ECO:0000256" key="2">
    <source>
        <dbReference type="ARBA" id="ARBA00005876"/>
    </source>
</evidence>
<keyword evidence="14" id="KW-1015">Disulfide bond</keyword>
<gene>
    <name evidence="20 21" type="primary">LOC103514430</name>
</gene>
<dbReference type="InterPro" id="IPR000402">
    <property type="entry name" value="Na/K_ATPase_sub_beta"/>
</dbReference>
<evidence type="ECO:0000256" key="12">
    <source>
        <dbReference type="ARBA" id="ARBA00023065"/>
    </source>
</evidence>
<keyword evidence="10 18" id="KW-1133">Transmembrane helix</keyword>
<dbReference type="InterPro" id="IPR038702">
    <property type="entry name" value="Na/K_ATPase_sub_beta_sf"/>
</dbReference>
<keyword evidence="7 18" id="KW-0812">Transmembrane</keyword>
<protein>
    <submittedName>
        <fullName evidence="21">Sodium/potassium-transporting ATPase subunit beta-2-like isoform X1</fullName>
    </submittedName>
    <submittedName>
        <fullName evidence="20">Sodium/potassium-transporting ATPase subunit beta-2-like isoform X5</fullName>
    </submittedName>
</protein>
<evidence type="ECO:0000256" key="5">
    <source>
        <dbReference type="ARBA" id="ARBA00022538"/>
    </source>
</evidence>
<evidence type="ECO:0000256" key="1">
    <source>
        <dbReference type="ARBA" id="ARBA00004401"/>
    </source>
</evidence>
<keyword evidence="13 18" id="KW-0472">Membrane</keyword>
<keyword evidence="12" id="KW-0406">Ion transport</keyword>
<evidence type="ECO:0000256" key="6">
    <source>
        <dbReference type="ARBA" id="ARBA00022607"/>
    </source>
</evidence>
<keyword evidence="9" id="KW-0735">Signal-anchor</keyword>
<evidence type="ECO:0000256" key="7">
    <source>
        <dbReference type="ARBA" id="ARBA00022692"/>
    </source>
</evidence>
<evidence type="ECO:0000256" key="8">
    <source>
        <dbReference type="ARBA" id="ARBA00022958"/>
    </source>
</evidence>
<dbReference type="GeneID" id="103514430"/>
<dbReference type="RefSeq" id="XP_026683216.1">
    <property type="nucleotide sequence ID" value="XM_026827415.1"/>
</dbReference>
<evidence type="ECO:0000256" key="18">
    <source>
        <dbReference type="SAM" id="Phobius"/>
    </source>
</evidence>
<dbReference type="PANTHER" id="PTHR11523">
    <property type="entry name" value="SODIUM/POTASSIUM-DEPENDENT ATPASE BETA SUBUNIT"/>
    <property type="match status" value="1"/>
</dbReference>
<dbReference type="RefSeq" id="XP_017301709.1">
    <property type="nucleotide sequence ID" value="XM_017446220.2"/>
</dbReference>
<dbReference type="GO" id="GO:0001671">
    <property type="term" value="F:ATPase activator activity"/>
    <property type="evidence" value="ECO:0007669"/>
    <property type="project" value="TreeGrafter"/>
</dbReference>
<proteinExistence type="inferred from homology"/>
<dbReference type="FunFam" id="2.60.40.1660:FF:000004">
    <property type="entry name" value="sodium/potassium-transporting ATPase subunit beta-2"/>
    <property type="match status" value="1"/>
</dbReference>
<keyword evidence="8" id="KW-0630">Potassium</keyword>
<reference evidence="20" key="1">
    <citation type="submission" date="2023-09" db="UniProtKB">
        <authorList>
            <consortium name="RefSeq"/>
        </authorList>
    </citation>
    <scope>IDENTIFICATION</scope>
</reference>
<keyword evidence="16" id="KW-0739">Sodium transport</keyword>
<evidence type="ECO:0000256" key="14">
    <source>
        <dbReference type="ARBA" id="ARBA00023157"/>
    </source>
</evidence>
<dbReference type="Proteomes" id="UP000079169">
    <property type="component" value="Unplaced"/>
</dbReference>
<dbReference type="AlphaFoldDB" id="A0A1S4EHU8"/>
<evidence type="ECO:0000313" key="21">
    <source>
        <dbReference type="RefSeq" id="XP_026683216.1"/>
    </source>
</evidence>
<feature type="transmembrane region" description="Helical" evidence="18">
    <location>
        <begin position="63"/>
        <end position="84"/>
    </location>
</feature>
<keyword evidence="15" id="KW-0325">Glycoprotein</keyword>
<sequence>MTEANNKAKTRKKSSIKITEDNYYFYEKPPEISTLESLQIFLYNEKTGEILGKTGERWGRIGVFYLVFYSVLAAMSGVLMWAFLQTLDPRTPRWLLDESLIGTNPGIGFRPIPVESDVGSSLIWYKASDRSNYQYWIDSLIKFLDVYKRPGLTPGRGQNIYNCDYDRPPGRGQVCDVDVKLFDPCTEENHFNYHKSGPCLFLKLNKVYGWIPEYYNDTQNLPRGMPGQLRNYIENVARTNPKQLNTVWVSCEGENPADIENLGDIKYYPKQGFAGYFFPYENSEGYLSPLVAINIPRPRTGILINIKCKAWAKNIKHLRDGSGSVHFEIMVD</sequence>
<evidence type="ECO:0000256" key="9">
    <source>
        <dbReference type="ARBA" id="ARBA00022968"/>
    </source>
</evidence>
<dbReference type="Gene3D" id="2.60.40.1660">
    <property type="entry name" value="Na, k-atpase alpha subunit"/>
    <property type="match status" value="1"/>
</dbReference>
<dbReference type="GO" id="GO:0036376">
    <property type="term" value="P:sodium ion export across plasma membrane"/>
    <property type="evidence" value="ECO:0007669"/>
    <property type="project" value="TreeGrafter"/>
</dbReference>